<organism evidence="4 5">
    <name type="scientific">Aliterella atlantica CENA595</name>
    <dbReference type="NCBI Taxonomy" id="1618023"/>
    <lineage>
        <taxon>Bacteria</taxon>
        <taxon>Bacillati</taxon>
        <taxon>Cyanobacteriota</taxon>
        <taxon>Cyanophyceae</taxon>
        <taxon>Chroococcidiopsidales</taxon>
        <taxon>Aliterellaceae</taxon>
        <taxon>Aliterella</taxon>
    </lineage>
</organism>
<dbReference type="SMART" id="SM00950">
    <property type="entry name" value="Piwi"/>
    <property type="match status" value="1"/>
</dbReference>
<dbReference type="Gene3D" id="3.40.50.2300">
    <property type="match status" value="1"/>
</dbReference>
<gene>
    <name evidence="4" type="ORF">UH38_09840</name>
</gene>
<dbReference type="Proteomes" id="UP000032452">
    <property type="component" value="Unassembled WGS sequence"/>
</dbReference>
<dbReference type="GO" id="GO:0003676">
    <property type="term" value="F:nucleic acid binding"/>
    <property type="evidence" value="ECO:0007669"/>
    <property type="project" value="InterPro"/>
</dbReference>
<feature type="domain" description="Piwi" evidence="3">
    <location>
        <begin position="450"/>
        <end position="732"/>
    </location>
</feature>
<proteinExistence type="inferred from homology"/>
<accession>A0A0D8ZUC0</accession>
<dbReference type="OrthoDB" id="436401at2"/>
<comment type="similarity">
    <text evidence="1">Belongs to the argonaute family. Long pAgo subfamily.</text>
</comment>
<name>A0A0D8ZUC0_9CYAN</name>
<sequence length="745" mass="83490">MTAIVSVAQESVHLSEIMPLSILSPLNLMCFRVTPEIDKELANRLGFRFSRKFPGVVVSWHEGYFWVLGTLGQQMPSPSEWRDAIAEIQEDLKADIGNRSYSIQWVRQPSVTPKVSAELAGQILKVNRSLPVTPIFSKNGVEVVRKADIWAETIELLDGLKPCLTLTIRSKIVSIVNLADFFEQHPYRQNPEQLLVGFKVQEIERGGNCTITEIVGTLGEQREELIELAQGSVSKAKLIEAPAEQPVVSVQFGKNKKQFRYPLAALRPCVTAETSERFQVKYGNLLKVAKIRDRERQTLIESNKKLAQAALASYGFKLERSINSREYPGLFWQPSTPLDQTPLLFGGNFKGIRGQVLVGLSQGGVYRRHEDYRDLSRSIRISALKLCDSSVGAFLEGTNGDSIKQRLKKYKFSSDVVNKKHLSVKDLNGAVLRAEVEKAVNELVIIPTDIVLVFLPQSDRNADDDEGGSLYQRIYSQLLRRGIASQVIYDDTLNNVNHKQILNQVIPGILAKLGNLPFVLAEPLKIADYFIGLDISRVAKKHLPGTLNACASIRLYGSQGEFIRYQLEDSLIEGEEVPQRLLETLLPETELRNKTVLIYRDGPFCGKEVDHLLEWAKAIEAKFILVECKKSGSPRLYNLNGKNITAPTQGLALKLSPQEAILVTTKVNDSVGLARPLRLIVHPRGHQVSIESVLETTLKLTLLHHGALREPRLPMPLFGSDRIAELRLKGIYPRSMLMGDRQFWL</sequence>
<dbReference type="InterPro" id="IPR036397">
    <property type="entry name" value="RNaseH_sf"/>
</dbReference>
<reference evidence="4 5" key="1">
    <citation type="submission" date="2015-02" db="EMBL/GenBank/DDBJ databases">
        <title>Draft genome of a novel marine cyanobacterium (Chroococcales) isolated from South Atlantic Ocean.</title>
        <authorList>
            <person name="Rigonato J."/>
            <person name="Alvarenga D.O."/>
            <person name="Branco L.H."/>
            <person name="Varani A.M."/>
            <person name="Brandini F.P."/>
            <person name="Fiore M.F."/>
        </authorList>
    </citation>
    <scope>NUCLEOTIDE SEQUENCE [LARGE SCALE GENOMIC DNA]</scope>
    <source>
        <strain evidence="4 5">CENA595</strain>
    </source>
</reference>
<dbReference type="STRING" id="1618023.UH38_09840"/>
<dbReference type="AlphaFoldDB" id="A0A0D8ZUC0"/>
<evidence type="ECO:0000259" key="3">
    <source>
        <dbReference type="PROSITE" id="PS50822"/>
    </source>
</evidence>
<dbReference type="PROSITE" id="PS50822">
    <property type="entry name" value="PIWI"/>
    <property type="match status" value="1"/>
</dbReference>
<dbReference type="PATRIC" id="fig|1618023.3.peg.3722"/>
<keyword evidence="5" id="KW-1185">Reference proteome</keyword>
<dbReference type="SUPFAM" id="SSF53098">
    <property type="entry name" value="Ribonuclease H-like"/>
    <property type="match status" value="1"/>
</dbReference>
<dbReference type="Pfam" id="PF02171">
    <property type="entry name" value="Piwi"/>
    <property type="match status" value="1"/>
</dbReference>
<dbReference type="InterPro" id="IPR003165">
    <property type="entry name" value="Piwi"/>
</dbReference>
<dbReference type="EMBL" id="JYON01000008">
    <property type="protein sequence ID" value="KJH71992.1"/>
    <property type="molecule type" value="Genomic_DNA"/>
</dbReference>
<evidence type="ECO:0000313" key="5">
    <source>
        <dbReference type="Proteomes" id="UP000032452"/>
    </source>
</evidence>
<protein>
    <recommendedName>
        <fullName evidence="2">Protein argonaute</fullName>
    </recommendedName>
</protein>
<comment type="caution">
    <text evidence="4">The sequence shown here is derived from an EMBL/GenBank/DDBJ whole genome shotgun (WGS) entry which is preliminary data.</text>
</comment>
<evidence type="ECO:0000256" key="2">
    <source>
        <dbReference type="ARBA" id="ARBA00035032"/>
    </source>
</evidence>
<evidence type="ECO:0000256" key="1">
    <source>
        <dbReference type="ARBA" id="ARBA00035012"/>
    </source>
</evidence>
<dbReference type="InterPro" id="IPR012337">
    <property type="entry name" value="RNaseH-like_sf"/>
</dbReference>
<dbReference type="Gene3D" id="3.30.420.10">
    <property type="entry name" value="Ribonuclease H-like superfamily/Ribonuclease H"/>
    <property type="match status" value="1"/>
</dbReference>
<dbReference type="RefSeq" id="WP_045054463.1">
    <property type="nucleotide sequence ID" value="NZ_CAWMDP010000041.1"/>
</dbReference>
<evidence type="ECO:0000313" key="4">
    <source>
        <dbReference type="EMBL" id="KJH71992.1"/>
    </source>
</evidence>